<dbReference type="EMBL" id="NBIV01000136">
    <property type="protein sequence ID" value="PXF43129.1"/>
    <property type="molecule type" value="Genomic_DNA"/>
</dbReference>
<keyword evidence="3" id="KW-1185">Reference proteome</keyword>
<dbReference type="OrthoDB" id="866133at2759"/>
<dbReference type="PANTHER" id="PTHR47150:SF5">
    <property type="entry name" value="OS07G0546750 PROTEIN"/>
    <property type="match status" value="1"/>
</dbReference>
<accession>A0A2V3IM35</accession>
<protein>
    <submittedName>
        <fullName evidence="2">Protein ANTAGONIST OF LIKE HETEROCHROMATIN PROTEIN 1</fullName>
    </submittedName>
</protein>
<dbReference type="STRING" id="448386.A0A2V3IM35"/>
<evidence type="ECO:0000313" key="2">
    <source>
        <dbReference type="EMBL" id="PXF43129.1"/>
    </source>
</evidence>
<evidence type="ECO:0000313" key="3">
    <source>
        <dbReference type="Proteomes" id="UP000247409"/>
    </source>
</evidence>
<dbReference type="AlphaFoldDB" id="A0A2V3IM35"/>
<organism evidence="2 3">
    <name type="scientific">Gracilariopsis chorda</name>
    <dbReference type="NCBI Taxonomy" id="448386"/>
    <lineage>
        <taxon>Eukaryota</taxon>
        <taxon>Rhodophyta</taxon>
        <taxon>Florideophyceae</taxon>
        <taxon>Rhodymeniophycidae</taxon>
        <taxon>Gracilariales</taxon>
        <taxon>Gracilariaceae</taxon>
        <taxon>Gracilariopsis</taxon>
    </lineage>
</organism>
<proteinExistence type="predicted"/>
<sequence>MSTSSDSSNDDVIDSLLLLVTQLVTSRKQKAKQGGSKPGKQPNRDIGRESGKRRLDQDYFCRVSLAPSVFLTAEFERRFSVTRTIYESIRTRLLQNESFFNELSDCCHVNGASTDQKLCAALRQLSSGATADTLVDYFRLSETTLLKILKHFSKAIVQHFEEYIRRPTHAELLNIEKQYAKLGFPGCIGCVDCSSWEWARCPVGLQGQFIGKEGRPCVRMETVTDDKLWIWHILYGVPGARNDRTTFDQSPLFNDIKTRQWPTVKPNYVVGGMVIDWFYFLADGIYPSFRIFAKPHPNPTNAKSRLYTASHSSARKAVERLYGVLDAQFEILSRPCRLHHLQEMNDVVMCCAILHNMIVKERGYEGTAKFRIPDAELQSLPPTLSNYETSHCTYRQADLWRETVDDLDSVADHNRLINALIQNIWNAHGDI</sequence>
<comment type="caution">
    <text evidence="2">The sequence shown here is derived from an EMBL/GenBank/DDBJ whole genome shotgun (WGS) entry which is preliminary data.</text>
</comment>
<dbReference type="Pfam" id="PF04827">
    <property type="entry name" value="Plant_tran"/>
    <property type="match status" value="1"/>
</dbReference>
<dbReference type="PANTHER" id="PTHR47150">
    <property type="entry name" value="OS12G0169200 PROTEIN"/>
    <property type="match status" value="1"/>
</dbReference>
<reference evidence="2 3" key="1">
    <citation type="journal article" date="2018" name="Mol. Biol. Evol.">
        <title>Analysis of the draft genome of the red seaweed Gracilariopsis chorda provides insights into genome size evolution in Rhodophyta.</title>
        <authorList>
            <person name="Lee J."/>
            <person name="Yang E.C."/>
            <person name="Graf L."/>
            <person name="Yang J.H."/>
            <person name="Qiu H."/>
            <person name="Zel Zion U."/>
            <person name="Chan C.X."/>
            <person name="Stephens T.G."/>
            <person name="Weber A.P.M."/>
            <person name="Boo G.H."/>
            <person name="Boo S.M."/>
            <person name="Kim K.M."/>
            <person name="Shin Y."/>
            <person name="Jung M."/>
            <person name="Lee S.J."/>
            <person name="Yim H.S."/>
            <person name="Lee J.H."/>
            <person name="Bhattacharya D."/>
            <person name="Yoon H.S."/>
        </authorList>
    </citation>
    <scope>NUCLEOTIDE SEQUENCE [LARGE SCALE GENOMIC DNA]</scope>
    <source>
        <strain evidence="2 3">SKKU-2015</strain>
        <tissue evidence="2">Whole body</tissue>
    </source>
</reference>
<dbReference type="InterPro" id="IPR006912">
    <property type="entry name" value="Harbinger_derived_prot"/>
</dbReference>
<feature type="region of interest" description="Disordered" evidence="1">
    <location>
        <begin position="27"/>
        <end position="49"/>
    </location>
</feature>
<evidence type="ECO:0000256" key="1">
    <source>
        <dbReference type="SAM" id="MobiDB-lite"/>
    </source>
</evidence>
<gene>
    <name evidence="2" type="ORF">BWQ96_07134</name>
</gene>
<name>A0A2V3IM35_9FLOR</name>
<dbReference type="Proteomes" id="UP000247409">
    <property type="component" value="Unassembled WGS sequence"/>
</dbReference>